<sequence>MAIGDYPPQYNARVHGPYDPSRYYGKPFWRWQMKYIQPKYAGLTPVIQFCVASSLFFYFLNYGKLKHERQFKYH</sequence>
<reference evidence="1" key="1">
    <citation type="submission" date="2020-05" db="EMBL/GenBank/DDBJ databases">
        <title>Large-scale comparative analyses of tick genomes elucidate their genetic diversity and vector capacities.</title>
        <authorList>
            <person name="Jia N."/>
            <person name="Wang J."/>
            <person name="Shi W."/>
            <person name="Du L."/>
            <person name="Sun Y."/>
            <person name="Zhan W."/>
            <person name="Jiang J."/>
            <person name="Wang Q."/>
            <person name="Zhang B."/>
            <person name="Ji P."/>
            <person name="Sakyi L.B."/>
            <person name="Cui X."/>
            <person name="Yuan T."/>
            <person name="Jiang B."/>
            <person name="Yang W."/>
            <person name="Lam T.T.-Y."/>
            <person name="Chang Q."/>
            <person name="Ding S."/>
            <person name="Wang X."/>
            <person name="Zhu J."/>
            <person name="Ruan X."/>
            <person name="Zhao L."/>
            <person name="Wei J."/>
            <person name="Que T."/>
            <person name="Du C."/>
            <person name="Cheng J."/>
            <person name="Dai P."/>
            <person name="Han X."/>
            <person name="Huang E."/>
            <person name="Gao Y."/>
            <person name="Liu J."/>
            <person name="Shao H."/>
            <person name="Ye R."/>
            <person name="Li L."/>
            <person name="Wei W."/>
            <person name="Wang X."/>
            <person name="Wang C."/>
            <person name="Yang T."/>
            <person name="Huo Q."/>
            <person name="Li W."/>
            <person name="Guo W."/>
            <person name="Chen H."/>
            <person name="Zhou L."/>
            <person name="Ni X."/>
            <person name="Tian J."/>
            <person name="Zhou Y."/>
            <person name="Sheng Y."/>
            <person name="Liu T."/>
            <person name="Pan Y."/>
            <person name="Xia L."/>
            <person name="Li J."/>
            <person name="Zhao F."/>
            <person name="Cao W."/>
        </authorList>
    </citation>
    <scope>NUCLEOTIDE SEQUENCE</scope>
    <source>
        <strain evidence="1">Hyas-2018</strain>
    </source>
</reference>
<accession>A0ACB7TG12</accession>
<dbReference type="EMBL" id="CM023490">
    <property type="protein sequence ID" value="KAH6943779.1"/>
    <property type="molecule type" value="Genomic_DNA"/>
</dbReference>
<protein>
    <submittedName>
        <fullName evidence="1">Uncharacterized protein</fullName>
    </submittedName>
</protein>
<gene>
    <name evidence="1" type="ORF">HPB50_027344</name>
</gene>
<evidence type="ECO:0000313" key="2">
    <source>
        <dbReference type="Proteomes" id="UP000821845"/>
    </source>
</evidence>
<name>A0ACB7TG12_HYAAI</name>
<comment type="caution">
    <text evidence="1">The sequence shown here is derived from an EMBL/GenBank/DDBJ whole genome shotgun (WGS) entry which is preliminary data.</text>
</comment>
<evidence type="ECO:0000313" key="1">
    <source>
        <dbReference type="EMBL" id="KAH6943779.1"/>
    </source>
</evidence>
<proteinExistence type="predicted"/>
<dbReference type="Proteomes" id="UP000821845">
    <property type="component" value="Chromosome 10"/>
</dbReference>
<keyword evidence="2" id="KW-1185">Reference proteome</keyword>
<organism evidence="1 2">
    <name type="scientific">Hyalomma asiaticum</name>
    <name type="common">Tick</name>
    <dbReference type="NCBI Taxonomy" id="266040"/>
    <lineage>
        <taxon>Eukaryota</taxon>
        <taxon>Metazoa</taxon>
        <taxon>Ecdysozoa</taxon>
        <taxon>Arthropoda</taxon>
        <taxon>Chelicerata</taxon>
        <taxon>Arachnida</taxon>
        <taxon>Acari</taxon>
        <taxon>Parasitiformes</taxon>
        <taxon>Ixodida</taxon>
        <taxon>Ixodoidea</taxon>
        <taxon>Ixodidae</taxon>
        <taxon>Hyalomminae</taxon>
        <taxon>Hyalomma</taxon>
    </lineage>
</organism>